<evidence type="ECO:0000256" key="10">
    <source>
        <dbReference type="SAM" id="MobiDB-lite"/>
    </source>
</evidence>
<feature type="compositionally biased region" description="Polar residues" evidence="10">
    <location>
        <begin position="143"/>
        <end position="158"/>
    </location>
</feature>
<keyword evidence="5" id="KW-0677">Repeat</keyword>
<evidence type="ECO:0000313" key="12">
    <source>
        <dbReference type="Proteomes" id="UP000789706"/>
    </source>
</evidence>
<dbReference type="AlphaFoldDB" id="A0A9N8YRW1"/>
<keyword evidence="12" id="KW-1185">Reference proteome</keyword>
<protein>
    <submittedName>
        <fullName evidence="11">7214_t:CDS:1</fullName>
    </submittedName>
</protein>
<feature type="compositionally biased region" description="Low complexity" evidence="10">
    <location>
        <begin position="1"/>
        <end position="10"/>
    </location>
</feature>
<gene>
    <name evidence="11" type="ORF">DEBURN_LOCUS1608</name>
</gene>
<dbReference type="InterPro" id="IPR050391">
    <property type="entry name" value="Mito_Metabolite_Transporter"/>
</dbReference>
<keyword evidence="3 9" id="KW-0813">Transport</keyword>
<dbReference type="PROSITE" id="PS50920">
    <property type="entry name" value="SOLCAR"/>
    <property type="match status" value="1"/>
</dbReference>
<keyword evidence="6" id="KW-1133">Transmembrane helix</keyword>
<reference evidence="11" key="1">
    <citation type="submission" date="2021-06" db="EMBL/GenBank/DDBJ databases">
        <authorList>
            <person name="Kallberg Y."/>
            <person name="Tangrot J."/>
            <person name="Rosling A."/>
        </authorList>
    </citation>
    <scope>NUCLEOTIDE SEQUENCE</scope>
    <source>
        <strain evidence="11">AZ414A</strain>
    </source>
</reference>
<dbReference type="EMBL" id="CAJVPK010000074">
    <property type="protein sequence ID" value="CAG8443247.1"/>
    <property type="molecule type" value="Genomic_DNA"/>
</dbReference>
<name>A0A9N8YRW1_9GLOM</name>
<evidence type="ECO:0000256" key="8">
    <source>
        <dbReference type="PROSITE-ProRule" id="PRU00282"/>
    </source>
</evidence>
<dbReference type="PANTHER" id="PTHR45618">
    <property type="entry name" value="MITOCHONDRIAL DICARBOXYLATE CARRIER-RELATED"/>
    <property type="match status" value="1"/>
</dbReference>
<dbReference type="InterPro" id="IPR023395">
    <property type="entry name" value="MCP_dom_sf"/>
</dbReference>
<feature type="repeat" description="Solcar" evidence="8">
    <location>
        <begin position="252"/>
        <end position="346"/>
    </location>
</feature>
<organism evidence="11 12">
    <name type="scientific">Diversispora eburnea</name>
    <dbReference type="NCBI Taxonomy" id="1213867"/>
    <lineage>
        <taxon>Eukaryota</taxon>
        <taxon>Fungi</taxon>
        <taxon>Fungi incertae sedis</taxon>
        <taxon>Mucoromycota</taxon>
        <taxon>Glomeromycotina</taxon>
        <taxon>Glomeromycetes</taxon>
        <taxon>Diversisporales</taxon>
        <taxon>Diversisporaceae</taxon>
        <taxon>Diversispora</taxon>
    </lineage>
</organism>
<evidence type="ECO:0000313" key="11">
    <source>
        <dbReference type="EMBL" id="CAG8443247.1"/>
    </source>
</evidence>
<feature type="region of interest" description="Disordered" evidence="10">
    <location>
        <begin position="1"/>
        <end position="40"/>
    </location>
</feature>
<dbReference type="GO" id="GO:0016020">
    <property type="term" value="C:membrane"/>
    <property type="evidence" value="ECO:0007669"/>
    <property type="project" value="UniProtKB-SubCell"/>
</dbReference>
<dbReference type="OrthoDB" id="77989at2759"/>
<comment type="similarity">
    <text evidence="2 9">Belongs to the mitochondrial carrier (TC 2.A.29) family.</text>
</comment>
<evidence type="ECO:0000256" key="1">
    <source>
        <dbReference type="ARBA" id="ARBA00004141"/>
    </source>
</evidence>
<evidence type="ECO:0000256" key="7">
    <source>
        <dbReference type="ARBA" id="ARBA00023136"/>
    </source>
</evidence>
<comment type="subcellular location">
    <subcellularLocation>
        <location evidence="1">Membrane</location>
        <topology evidence="1">Multi-pass membrane protein</topology>
    </subcellularLocation>
</comment>
<evidence type="ECO:0000256" key="9">
    <source>
        <dbReference type="RuleBase" id="RU000488"/>
    </source>
</evidence>
<proteinExistence type="inferred from homology"/>
<sequence>MSPPSTDTSSPSPPTVPSSSTDTKPRYTYTPFPQTTTVHPLRPYYVPPNNDHYYTPFGNSTNTKEERNRNLVDEESQLAIKDLISFGFVKFISSAISNPLEVAKTLLQIQYLPNEDVVPIVRENKKVIDSDESDEDGDDDDILNNQSRKTFDPNSPTFRQSKTLDNQGYISTDIYDEATRPKYMLPPLELGVKDTIVRLFKHPTEGFKSLWKGQLTNWIYELCYIGLQPSIEGTLNDAFDLYDDTIPIIYLDRVAPNIATMVTSHVITGTLLSPLEVARTRLIVQTSSPIHKKYSGPFDCLLQMIKEEGFSSLYWSHNLLPSIVYHTICPLLDCTIPLIIDRIFHINPADSPFIFGLAQFGLNTLQLMITLPIETIRRRLHCQIRSRTPNNDKPFETIVQIRKAPYTGMLDAAYKIIMEEGISQTYVPKHGNQRRRSERRQKSWLDNYGVGGLYRGFYWHCVVNFVQFLVQVTNGAEGGFEDF</sequence>
<dbReference type="SUPFAM" id="SSF103506">
    <property type="entry name" value="Mitochondrial carrier"/>
    <property type="match status" value="1"/>
</dbReference>
<feature type="region of interest" description="Disordered" evidence="10">
    <location>
        <begin position="128"/>
        <end position="158"/>
    </location>
</feature>
<feature type="compositionally biased region" description="Acidic residues" evidence="10">
    <location>
        <begin position="130"/>
        <end position="142"/>
    </location>
</feature>
<dbReference type="InterPro" id="IPR018108">
    <property type="entry name" value="MCP_transmembrane"/>
</dbReference>
<evidence type="ECO:0000256" key="6">
    <source>
        <dbReference type="ARBA" id="ARBA00022989"/>
    </source>
</evidence>
<evidence type="ECO:0000256" key="4">
    <source>
        <dbReference type="ARBA" id="ARBA00022692"/>
    </source>
</evidence>
<evidence type="ECO:0000256" key="3">
    <source>
        <dbReference type="ARBA" id="ARBA00022448"/>
    </source>
</evidence>
<dbReference type="Proteomes" id="UP000789706">
    <property type="component" value="Unassembled WGS sequence"/>
</dbReference>
<dbReference type="Pfam" id="PF00153">
    <property type="entry name" value="Mito_carr"/>
    <property type="match status" value="1"/>
</dbReference>
<comment type="caution">
    <text evidence="11">The sequence shown here is derived from an EMBL/GenBank/DDBJ whole genome shotgun (WGS) entry which is preliminary data.</text>
</comment>
<dbReference type="Gene3D" id="1.50.40.10">
    <property type="entry name" value="Mitochondrial carrier domain"/>
    <property type="match status" value="1"/>
</dbReference>
<keyword evidence="4 8" id="KW-0812">Transmembrane</keyword>
<keyword evidence="7 8" id="KW-0472">Membrane</keyword>
<evidence type="ECO:0000256" key="2">
    <source>
        <dbReference type="ARBA" id="ARBA00006375"/>
    </source>
</evidence>
<accession>A0A9N8YRW1</accession>
<evidence type="ECO:0000256" key="5">
    <source>
        <dbReference type="ARBA" id="ARBA00022737"/>
    </source>
</evidence>